<sequence length="193" mass="21432">MIDGNYMKNIKLISIFLSCICVNTSIFAHEIGEYYQGGVIFWLDESNNHGLIAASSDQARGIKWANRQYTTGAIRDGIYAGKFNSNRIREALGPAGNYAAKVAASCKDGGYNDWYLPSKYELNLMFKQRYIIGEFNVYAGPVDSSCKAYWSSTEVGVEQAWYQLFDTGREFHGSAACGRDGGYGGNVRAIRSF</sequence>
<dbReference type="EMBL" id="UGOA01000001">
    <property type="protein sequence ID" value="STX43954.1"/>
    <property type="molecule type" value="Genomic_DNA"/>
</dbReference>
<name>A0A378J815_9GAMM</name>
<evidence type="ECO:0000313" key="1">
    <source>
        <dbReference type="EMBL" id="STX43954.1"/>
    </source>
</evidence>
<organism evidence="1 2">
    <name type="scientific">Legionella donaldsonii</name>
    <dbReference type="NCBI Taxonomy" id="45060"/>
    <lineage>
        <taxon>Bacteria</taxon>
        <taxon>Pseudomonadati</taxon>
        <taxon>Pseudomonadota</taxon>
        <taxon>Gammaproteobacteria</taxon>
        <taxon>Legionellales</taxon>
        <taxon>Legionellaceae</taxon>
        <taxon>Legionella</taxon>
    </lineage>
</organism>
<accession>A0A378J815</accession>
<dbReference type="AlphaFoldDB" id="A0A378J815"/>
<gene>
    <name evidence="1" type="primary">lvrE_1</name>
    <name evidence="1" type="ORF">NCTC13292_02482</name>
</gene>
<proteinExistence type="predicted"/>
<keyword evidence="2" id="KW-1185">Reference proteome</keyword>
<reference evidence="1 2" key="1">
    <citation type="submission" date="2018-06" db="EMBL/GenBank/DDBJ databases">
        <authorList>
            <consortium name="Pathogen Informatics"/>
            <person name="Doyle S."/>
        </authorList>
    </citation>
    <scope>NUCLEOTIDE SEQUENCE [LARGE SCALE GENOMIC DNA]</scope>
    <source>
        <strain evidence="1 2">NCTC13292</strain>
    </source>
</reference>
<dbReference type="Proteomes" id="UP000254677">
    <property type="component" value="Unassembled WGS sequence"/>
</dbReference>
<protein>
    <submittedName>
        <fullName evidence="1">Legionella vir region protein</fullName>
    </submittedName>
</protein>
<evidence type="ECO:0000313" key="2">
    <source>
        <dbReference type="Proteomes" id="UP000254677"/>
    </source>
</evidence>
<dbReference type="OrthoDB" id="5573519at2"/>